<dbReference type="SUPFAM" id="SSF111347">
    <property type="entry name" value="Rap/Ran-GAP"/>
    <property type="match status" value="1"/>
</dbReference>
<keyword evidence="1" id="KW-0343">GTPase activation</keyword>
<dbReference type="InterPro" id="IPR035974">
    <property type="entry name" value="Rap/Ran-GAP_sf"/>
</dbReference>
<evidence type="ECO:0000256" key="1">
    <source>
        <dbReference type="ARBA" id="ARBA00022468"/>
    </source>
</evidence>
<dbReference type="Pfam" id="PF02145">
    <property type="entry name" value="Rap_GAP"/>
    <property type="match status" value="1"/>
</dbReference>
<dbReference type="Pfam" id="PF00780">
    <property type="entry name" value="CNH"/>
    <property type="match status" value="1"/>
</dbReference>
<feature type="region of interest" description="Disordered" evidence="2">
    <location>
        <begin position="1149"/>
        <end position="1223"/>
    </location>
</feature>
<evidence type="ECO:0000259" key="3">
    <source>
        <dbReference type="PROSITE" id="PS50085"/>
    </source>
</evidence>
<dbReference type="Proteomes" id="UP001652620">
    <property type="component" value="Chromosome 4"/>
</dbReference>
<feature type="domain" description="Rap-GAP" evidence="3">
    <location>
        <begin position="392"/>
        <end position="626"/>
    </location>
</feature>
<feature type="compositionally biased region" description="Polar residues" evidence="2">
    <location>
        <begin position="49"/>
        <end position="58"/>
    </location>
</feature>
<dbReference type="InterPro" id="IPR001180">
    <property type="entry name" value="CNH_dom"/>
</dbReference>
<feature type="region of interest" description="Disordered" evidence="2">
    <location>
        <begin position="147"/>
        <end position="186"/>
    </location>
</feature>
<protein>
    <submittedName>
        <fullName evidence="6">GTPase-activating Rap/Ran-GAP domain-like protein 3 isoform X1</fullName>
    </submittedName>
</protein>
<accession>A0ABM3JM16</accession>
<dbReference type="InterPro" id="IPR000331">
    <property type="entry name" value="Rap/Ran_GAP_dom"/>
</dbReference>
<dbReference type="GeneID" id="105233121"/>
<evidence type="ECO:0000313" key="6">
    <source>
        <dbReference type="RefSeq" id="XP_049310264.1"/>
    </source>
</evidence>
<feature type="compositionally biased region" description="Polar residues" evidence="2">
    <location>
        <begin position="1196"/>
        <end position="1217"/>
    </location>
</feature>
<name>A0ABM3JM16_BACDO</name>
<sequence length="1297" mass="145748">MSKWSLMRSEFFSAKNSNNHFCGSASTPEGKTSHTTHSLPSSPLCSQLRPKQSHSQSPKAIKKDNNNLTQCSHKSTCALSRASCSKSNAEICIHNITQVTGVEIAAAAAHATVTQATQTAAVIAVTSTDSSDCAITVARKFLKNVHDQNSYPSSGSGRARLHSSTSSSVSQKIDEEDEEPKSELDVCSKDQSIAAANYLKYRRRRFSSQPKIFQQCIKAEQYFQERSSSATELISRRGVFSRHHYGSVDQLPQSELDGLDPNFKRFRIENGDSLAEKDEVFGSPSTPILENPEHQTRWYFKYFLGKLHQNYVGMDTEKNPYFLSVVSQDSGHQGAPMYRAILFRKQGTQKIALPFQSNQKLTVKQILSHFTGMEASAKNPKEIFTADIQKDLLLLEEQEGSVNFKFGVVYMKPGQVCDDEMLSNQDASKDFESFLHILGERIRLKSWDRFRGGLDVKGDMTGKYSVYTLYEGHEIMFHVSTLLPYSHDNRQQVERKRHIGNDIVNIIFIDQPTADKTNTQQMEGKVKDNSEFILPTAFDPTWIKSQFTHIFAVITKLNNAYRLAVFCDENVPPFGPTLPNPPEFTDISMFREFLLVKMINAEKATFQTPIFSQKRERTLDMLIKDLYDDYMGDGKLNMLNRRAFSEVLYDVPRTSKLKEDARQIEFVRIGQALKLEAIVRGDAPTSIASASPCTIFRNPPWEPHCFYPTFLHRGTLAGDSFGSNDESLFIATDDGTYLMKEDQSHQLIFDKTFQVRQLSVLEEHGIVLIRGGSLTNRDGHRIHVFRLREFLPRNGEETLRCRSRAEVKERRIERTRGCHLFASSRISGGHLRLMVAVNRKLQLFQWKHSAAWASWCPENDTETVEGFIYQKEITLCESPSIITPLEGPTNTNAGGLICVGYKYHYEIVCDQTGTANRLYDLESAKRNQAQLTAAIELCDGMETELLLCYNHTCHFQKLTDRSGTKNNFDFHWNTSPTAVVCAFPYILGFTSDSMEIRLLVNGNLVHTTIMPELQLITSKRDIFFVTTAPEFMSKDLHIKGLHINEFSASERRLATTPSEASSNEELSQGELLCSTPKDLPINPEHELTNLLEIPNASGSLPHIHRARSLQKTHNVYEDKPVIAKSNSCGDTDNRFSGLRSTSIVGEHLQQQQLIPHGVPPNSPRNNNSGSSNSNSSKGSQQSPMSPTRRTSKYRNIFNSVTSSGSGGANSPNLTDGCSRSPDRMKPLRVYRIPLVKLTGAHSHFHMNAFNATATAGVAPQTHPTQHLSALSMTKRQKSVDTHLPLSMSSYTGILYHE</sequence>
<gene>
    <name evidence="6" type="primary">LOC105233121</name>
</gene>
<feature type="compositionally biased region" description="Low complexity" evidence="2">
    <location>
        <begin position="1163"/>
        <end position="1186"/>
    </location>
</feature>
<dbReference type="SMART" id="SM00036">
    <property type="entry name" value="CNH"/>
    <property type="match status" value="1"/>
</dbReference>
<dbReference type="InterPro" id="IPR050989">
    <property type="entry name" value="Rap1_Ran_GAP"/>
</dbReference>
<evidence type="ECO:0000313" key="5">
    <source>
        <dbReference type="Proteomes" id="UP001652620"/>
    </source>
</evidence>
<reference evidence="6" key="1">
    <citation type="submission" date="2025-08" db="UniProtKB">
        <authorList>
            <consortium name="RefSeq"/>
        </authorList>
    </citation>
    <scope>IDENTIFICATION</scope>
    <source>
        <tissue evidence="6">Adult</tissue>
    </source>
</reference>
<feature type="compositionally biased region" description="Polar residues" evidence="2">
    <location>
        <begin position="1055"/>
        <end position="1066"/>
    </location>
</feature>
<proteinExistence type="predicted"/>
<feature type="region of interest" description="Disordered" evidence="2">
    <location>
        <begin position="23"/>
        <end position="65"/>
    </location>
</feature>
<dbReference type="PROSITE" id="PS50085">
    <property type="entry name" value="RAPGAP"/>
    <property type="match status" value="1"/>
</dbReference>
<evidence type="ECO:0000259" key="4">
    <source>
        <dbReference type="PROSITE" id="PS50219"/>
    </source>
</evidence>
<dbReference type="Gene3D" id="3.40.50.11210">
    <property type="entry name" value="Rap/Ran-GAP"/>
    <property type="match status" value="1"/>
</dbReference>
<evidence type="ECO:0000256" key="2">
    <source>
        <dbReference type="SAM" id="MobiDB-lite"/>
    </source>
</evidence>
<feature type="compositionally biased region" description="Low complexity" evidence="2">
    <location>
        <begin position="33"/>
        <end position="44"/>
    </location>
</feature>
<dbReference type="RefSeq" id="XP_049310264.1">
    <property type="nucleotide sequence ID" value="XM_049454307.1"/>
</dbReference>
<dbReference type="PROSITE" id="PS50219">
    <property type="entry name" value="CNH"/>
    <property type="match status" value="1"/>
</dbReference>
<feature type="domain" description="CNH" evidence="4">
    <location>
        <begin position="712"/>
        <end position="1023"/>
    </location>
</feature>
<dbReference type="PANTHER" id="PTHR15711:SF62">
    <property type="entry name" value="GTPASE-ACTIVATING RAP_RAN-GAP DOMAIN-LIKE PROTEIN 3"/>
    <property type="match status" value="1"/>
</dbReference>
<organism evidence="5 6">
    <name type="scientific">Bactrocera dorsalis</name>
    <name type="common">Oriental fruit fly</name>
    <name type="synonym">Dacus dorsalis</name>
    <dbReference type="NCBI Taxonomy" id="27457"/>
    <lineage>
        <taxon>Eukaryota</taxon>
        <taxon>Metazoa</taxon>
        <taxon>Ecdysozoa</taxon>
        <taxon>Arthropoda</taxon>
        <taxon>Hexapoda</taxon>
        <taxon>Insecta</taxon>
        <taxon>Pterygota</taxon>
        <taxon>Neoptera</taxon>
        <taxon>Endopterygota</taxon>
        <taxon>Diptera</taxon>
        <taxon>Brachycera</taxon>
        <taxon>Muscomorpha</taxon>
        <taxon>Tephritoidea</taxon>
        <taxon>Tephritidae</taxon>
        <taxon>Bactrocera</taxon>
        <taxon>Bactrocera</taxon>
    </lineage>
</organism>
<dbReference type="PANTHER" id="PTHR15711">
    <property type="entry name" value="RAP GTPASE-ACTIVATING PROTEIN"/>
    <property type="match status" value="1"/>
</dbReference>
<feature type="region of interest" description="Disordered" evidence="2">
    <location>
        <begin position="1052"/>
        <end position="1075"/>
    </location>
</feature>
<feature type="compositionally biased region" description="Polar residues" evidence="2">
    <location>
        <begin position="147"/>
        <end position="171"/>
    </location>
</feature>
<keyword evidence="5" id="KW-1185">Reference proteome</keyword>